<dbReference type="RefSeq" id="WP_205278772.1">
    <property type="nucleotide sequence ID" value="NZ_JAFFPU010000024.1"/>
</dbReference>
<evidence type="ECO:0000313" key="3">
    <source>
        <dbReference type="Proteomes" id="UP000724686"/>
    </source>
</evidence>
<dbReference type="Proteomes" id="UP000724686">
    <property type="component" value="Unassembled WGS sequence"/>
</dbReference>
<comment type="caution">
    <text evidence="2">The sequence shown here is derived from an EMBL/GenBank/DDBJ whole genome shotgun (WGS) entry which is preliminary data.</text>
</comment>
<feature type="region of interest" description="Disordered" evidence="1">
    <location>
        <begin position="54"/>
        <end position="78"/>
    </location>
</feature>
<keyword evidence="3" id="KW-1185">Reference proteome</keyword>
<evidence type="ECO:0000256" key="1">
    <source>
        <dbReference type="SAM" id="MobiDB-lite"/>
    </source>
</evidence>
<reference evidence="2 3" key="1">
    <citation type="submission" date="2021-02" db="EMBL/GenBank/DDBJ databases">
        <title>Leptospira ainlahdjerensis sp. nov., Leptospira ainazelensis sp. nov., Leptospira abararensis sp. nov. and Leptospira chreensis sp. nov., four new species isolated from water sources in Algeria.</title>
        <authorList>
            <person name="Amara Korba A."/>
            <person name="Kainiu M."/>
            <person name="Vincent A.T."/>
            <person name="Mariet J.-F."/>
            <person name="Veyrier F.J."/>
            <person name="Goarant C."/>
            <person name="Picardeau M."/>
        </authorList>
    </citation>
    <scope>NUCLEOTIDE SEQUENCE [LARGE SCALE GENOMIC DNA]</scope>
    <source>
        <strain evidence="2 3">201903070</strain>
    </source>
</reference>
<gene>
    <name evidence="2" type="ORF">JWG45_05535</name>
</gene>
<protein>
    <submittedName>
        <fullName evidence="2">Uncharacterized protein</fullName>
    </submittedName>
</protein>
<organism evidence="2 3">
    <name type="scientific">Leptospira ainlahdjerensis</name>
    <dbReference type="NCBI Taxonomy" id="2810033"/>
    <lineage>
        <taxon>Bacteria</taxon>
        <taxon>Pseudomonadati</taxon>
        <taxon>Spirochaetota</taxon>
        <taxon>Spirochaetia</taxon>
        <taxon>Leptospirales</taxon>
        <taxon>Leptospiraceae</taxon>
        <taxon>Leptospira</taxon>
    </lineage>
</organism>
<proteinExistence type="predicted"/>
<accession>A0ABS2U9J3</accession>
<feature type="compositionally biased region" description="Polar residues" evidence="1">
    <location>
        <begin position="69"/>
        <end position="78"/>
    </location>
</feature>
<dbReference type="EMBL" id="JAFFPU010000024">
    <property type="protein sequence ID" value="MBM9576613.1"/>
    <property type="molecule type" value="Genomic_DNA"/>
</dbReference>
<sequence>MEKSINAAWIPNSKIAKISLTKELLHPEGPTQSMNPFLKNLSLLVLNRDYKEETSADESERILPKTEPSHSSSAFRKI</sequence>
<name>A0ABS2U9J3_9LEPT</name>
<feature type="compositionally biased region" description="Basic and acidic residues" evidence="1">
    <location>
        <begin position="54"/>
        <end position="68"/>
    </location>
</feature>
<evidence type="ECO:0000313" key="2">
    <source>
        <dbReference type="EMBL" id="MBM9576613.1"/>
    </source>
</evidence>